<feature type="compositionally biased region" description="Basic residues" evidence="9">
    <location>
        <begin position="801"/>
        <end position="810"/>
    </location>
</feature>
<dbReference type="Pfam" id="PF10150">
    <property type="entry name" value="RNase_E_G"/>
    <property type="match status" value="1"/>
</dbReference>
<dbReference type="PANTHER" id="PTHR30001:SF1">
    <property type="entry name" value="RIBONUCLEASE E_G-LIKE PROTEIN, CHLOROPLASTIC"/>
    <property type="match status" value="1"/>
</dbReference>
<feature type="compositionally biased region" description="Acidic residues" evidence="9">
    <location>
        <begin position="623"/>
        <end position="632"/>
    </location>
</feature>
<evidence type="ECO:0000256" key="3">
    <source>
        <dbReference type="ARBA" id="ARBA00022723"/>
    </source>
</evidence>
<comment type="cofactor">
    <cofactor evidence="8">
        <name>Zn(2+)</name>
        <dbReference type="ChEBI" id="CHEBI:29105"/>
    </cofactor>
    <text evidence="8">Binds 2 Zn(2+) ions per homotetramer.</text>
</comment>
<comment type="caution">
    <text evidence="12">The sequence shown here is derived from an EMBL/GenBank/DDBJ whole genome shotgun (WGS) entry which is preliminary data.</text>
</comment>
<feature type="binding site" evidence="8">
    <location>
        <position position="393"/>
    </location>
    <ligand>
        <name>Mg(2+)</name>
        <dbReference type="ChEBI" id="CHEBI:18420"/>
        <note>catalytic</note>
    </ligand>
</feature>
<feature type="compositionally biased region" description="Acidic residues" evidence="9">
    <location>
        <begin position="107"/>
        <end position="119"/>
    </location>
</feature>
<dbReference type="Gene3D" id="3.40.1260.20">
    <property type="entry name" value="Ribonuclease E, catalytic domain"/>
    <property type="match status" value="1"/>
</dbReference>
<protein>
    <recommendedName>
        <fullName evidence="8">Ribonuclease E</fullName>
        <shortName evidence="8">RNase E</shortName>
        <ecNumber evidence="8">3.1.26.12</ecNumber>
    </recommendedName>
</protein>
<dbReference type="NCBIfam" id="TIGR00757">
    <property type="entry name" value="RNaseEG"/>
    <property type="match status" value="1"/>
</dbReference>
<evidence type="ECO:0000256" key="6">
    <source>
        <dbReference type="ARBA" id="ARBA00022842"/>
    </source>
</evidence>
<dbReference type="Pfam" id="PF20833">
    <property type="entry name" value="RNase_E_G_Thio"/>
    <property type="match status" value="1"/>
</dbReference>
<evidence type="ECO:0000259" key="11">
    <source>
        <dbReference type="Pfam" id="PF20833"/>
    </source>
</evidence>
<dbReference type="EMBL" id="JAVDRL010000010">
    <property type="protein sequence ID" value="MDR6532669.1"/>
    <property type="molecule type" value="Genomic_DNA"/>
</dbReference>
<dbReference type="SUPFAM" id="SSF50249">
    <property type="entry name" value="Nucleic acid-binding proteins"/>
    <property type="match status" value="1"/>
</dbReference>
<dbReference type="RefSeq" id="WP_310033283.1">
    <property type="nucleotide sequence ID" value="NZ_JAVDRL010000010.1"/>
</dbReference>
<feature type="compositionally biased region" description="Basic residues" evidence="9">
    <location>
        <begin position="650"/>
        <end position="662"/>
    </location>
</feature>
<comment type="cofactor">
    <cofactor evidence="8">
        <name>Mg(2+)</name>
        <dbReference type="ChEBI" id="CHEBI:18420"/>
    </cofactor>
    <text evidence="8">Binds 1 Mg(2+) ion per subunit.</text>
</comment>
<evidence type="ECO:0000256" key="4">
    <source>
        <dbReference type="ARBA" id="ARBA00022759"/>
    </source>
</evidence>
<keyword evidence="8" id="KW-0699">rRNA-binding</keyword>
<feature type="region of interest" description="Disordered" evidence="9">
    <location>
        <begin position="531"/>
        <end position="770"/>
    </location>
</feature>
<organism evidence="12 13">
    <name type="scientific">Caulobacter rhizosphaerae</name>
    <dbReference type="NCBI Taxonomy" id="2010972"/>
    <lineage>
        <taxon>Bacteria</taxon>
        <taxon>Pseudomonadati</taxon>
        <taxon>Pseudomonadota</taxon>
        <taxon>Alphaproteobacteria</taxon>
        <taxon>Caulobacterales</taxon>
        <taxon>Caulobacteraceae</taxon>
        <taxon>Caulobacter</taxon>
    </lineage>
</organism>
<comment type="function">
    <text evidence="8">Endoribonuclease that plays a central role in RNA processing and decay. Required for the maturation of 5S and 16S rRNAs and the majority of tRNAs. Also involved in the degradation of most mRNAs.</text>
</comment>
<keyword evidence="8" id="KW-1003">Cell membrane</keyword>
<evidence type="ECO:0000313" key="13">
    <source>
        <dbReference type="Proteomes" id="UP001262754"/>
    </source>
</evidence>
<comment type="subcellular location">
    <subcellularLocation>
        <location evidence="8">Cytoplasm</location>
    </subcellularLocation>
    <subcellularLocation>
        <location evidence="8">Cell inner membrane</location>
        <topology evidence="8">Peripheral membrane protein</topology>
        <orientation evidence="8">Cytoplasmic side</orientation>
    </subcellularLocation>
</comment>
<sequence length="897" mass="100670">MSKKMLIDAAHAEETRVVVVDGTRVEEFDFESQTRKQLRGNIYLAKVTRVEPSLQAAFIEYGGNRHGFLAFNEIHPDYYQIPVADREALMRDDSHDDEDDHHHAREDDDGDVVDDEEDAVEEELARRKRRLMRKYKIQEVIRRRQIMLVQVVKEERGNKGAALTTYLSLAGRYGVLMPNTARGGGISRKITTVTDRKRLKSVVQGLDVPQGMGLIVRTAGAKRTKAEIKRDYEYLLRLWENIRDNTLHSIAPALIYEEEDLVKRAIRDMYDKDLEGIWVEGEAGYKEARDFMRMLMPSQAKKVFPYREPAPLFVKHKIEDHLAQIYSPVVPLRSGGYLVINQTEALVAIDVNSGKATRERNIEATALKTNLEAAEEAARQLRLRDLAGLIVIDFIDMDEGKNNRAVEKVLKDALKDDRARIQMGKISGFGLMEISRQRRRTGVLEGTTHVCEHCDGTGRVRSVESSALAALRAVEVEALKGGGAVTLKVSRPVGIYILNEKRAYLLRLQQTHALFVTVLVDDSLHQAEHDIDRTELGERPAPQIFAPIEPEPVYEDEAFDDEEDEEDEDIVAGDEDESEDDDASRVARPARVETSEDEGRRGRKRRRRGGRRDDRDEAPAEVAGEDDDDDAEGADRVEGDIEGEDEESRRRRRRRGRRGGRRGGREDGDRPADAFTWTRPRVPFGENAFVWHDPEALDGRRPVNDRPERGERPERAEAPVAERAERPERAERGERGGRRGRGRGERSERNETSEAPRTERTPAPRVDVAELEVAPLAPAVIEGPPADVWVELPAQDEAPKKARRPRSRGRKTADAEASAEAAVEAPVVETPSAAAPSVETVEETPLVAAEVEIAAPVAEPEPVAVVAAEAAPVSVEPDPAEILTPPEKPKRGWWRRG</sequence>
<proteinExistence type="inferred from homology"/>
<feature type="region of interest" description="Disordered" evidence="9">
    <location>
        <begin position="92"/>
        <end position="119"/>
    </location>
</feature>
<dbReference type="InterPro" id="IPR048583">
    <property type="entry name" value="RNase_E_G_thioredoxin-like"/>
</dbReference>
<keyword evidence="8" id="KW-0997">Cell inner membrane</keyword>
<feature type="binding site" evidence="8">
    <location>
        <position position="451"/>
    </location>
    <ligand>
        <name>Zn(2+)</name>
        <dbReference type="ChEBI" id="CHEBI:29105"/>
        <note>ligand shared between dimeric partners</note>
    </ligand>
</feature>
<dbReference type="Proteomes" id="UP001262754">
    <property type="component" value="Unassembled WGS sequence"/>
</dbReference>
<evidence type="ECO:0000256" key="1">
    <source>
        <dbReference type="ARBA" id="ARBA00022490"/>
    </source>
</evidence>
<evidence type="ECO:0000259" key="10">
    <source>
        <dbReference type="Pfam" id="PF10150"/>
    </source>
</evidence>
<reference evidence="12 13" key="1">
    <citation type="submission" date="2023-07" db="EMBL/GenBank/DDBJ databases">
        <title>Sorghum-associated microbial communities from plants grown in Nebraska, USA.</title>
        <authorList>
            <person name="Schachtman D."/>
        </authorList>
    </citation>
    <scope>NUCLEOTIDE SEQUENCE [LARGE SCALE GENOMIC DNA]</scope>
    <source>
        <strain evidence="12 13">DS2154</strain>
    </source>
</reference>
<keyword evidence="8" id="KW-0698">rRNA processing</keyword>
<dbReference type="EC" id="3.1.26.12" evidence="8"/>
<keyword evidence="1 8" id="KW-0963">Cytoplasm</keyword>
<keyword evidence="4 8" id="KW-0255">Endonuclease</keyword>
<comment type="subunit">
    <text evidence="8">Homotetramer formed by a dimer of dimers.</text>
</comment>
<feature type="binding site" evidence="8">
    <location>
        <position position="454"/>
    </location>
    <ligand>
        <name>Zn(2+)</name>
        <dbReference type="ChEBI" id="CHEBI:29105"/>
        <note>ligand shared between dimeric partners</note>
    </ligand>
</feature>
<feature type="region of interest" description="Disordered" evidence="9">
    <location>
        <begin position="791"/>
        <end position="840"/>
    </location>
</feature>
<comment type="catalytic activity">
    <reaction evidence="8">
        <text>Endonucleolytic cleavage of single-stranded RNA in A- and U-rich regions.</text>
        <dbReference type="EC" id="3.1.26.12"/>
    </reaction>
</comment>
<comment type="similarity">
    <text evidence="8">Belongs to the RNase E/G family. RNase E subfamily.</text>
</comment>
<keyword evidence="7 8" id="KW-0694">RNA-binding</keyword>
<evidence type="ECO:0000313" key="12">
    <source>
        <dbReference type="EMBL" id="MDR6532669.1"/>
    </source>
</evidence>
<keyword evidence="5 8" id="KW-0378">Hydrolase</keyword>
<evidence type="ECO:0000256" key="8">
    <source>
        <dbReference type="HAMAP-Rule" id="MF_00970"/>
    </source>
</evidence>
<dbReference type="InterPro" id="IPR028878">
    <property type="entry name" value="RNase_E"/>
</dbReference>
<feature type="compositionally biased region" description="Acidic residues" evidence="9">
    <location>
        <begin position="552"/>
        <end position="582"/>
    </location>
</feature>
<keyword evidence="6 8" id="KW-0460">Magnesium</keyword>
<feature type="compositionally biased region" description="Basic and acidic residues" evidence="9">
    <location>
        <begin position="92"/>
        <end position="106"/>
    </location>
</feature>
<feature type="domain" description="RNase E/G thioredoxin-like" evidence="11">
    <location>
        <begin position="450"/>
        <end position="533"/>
    </location>
</feature>
<feature type="compositionally biased region" description="Basic and acidic residues" evidence="9">
    <location>
        <begin position="590"/>
        <end position="600"/>
    </location>
</feature>
<feature type="region of interest" description="Disordered" evidence="9">
    <location>
        <begin position="877"/>
        <end position="897"/>
    </location>
</feature>
<keyword evidence="8" id="KW-0862">Zinc</keyword>
<feature type="binding site" evidence="8">
    <location>
        <position position="350"/>
    </location>
    <ligand>
        <name>Mg(2+)</name>
        <dbReference type="ChEBI" id="CHEBI:18420"/>
        <note>catalytic</note>
    </ligand>
</feature>
<keyword evidence="8" id="KW-0472">Membrane</keyword>
<dbReference type="InterPro" id="IPR019307">
    <property type="entry name" value="RNA-bd_AU-1/RNase_E/G"/>
</dbReference>
<keyword evidence="13" id="KW-1185">Reference proteome</keyword>
<keyword evidence="2 8" id="KW-0540">Nuclease</keyword>
<dbReference type="InterPro" id="IPR012340">
    <property type="entry name" value="NA-bd_OB-fold"/>
</dbReference>
<evidence type="ECO:0000256" key="5">
    <source>
        <dbReference type="ARBA" id="ARBA00022801"/>
    </source>
</evidence>
<feature type="compositionally biased region" description="Basic and acidic residues" evidence="9">
    <location>
        <begin position="692"/>
        <end position="762"/>
    </location>
</feature>
<feature type="compositionally biased region" description="Low complexity" evidence="9">
    <location>
        <begin position="815"/>
        <end position="838"/>
    </location>
</feature>
<dbReference type="Gene3D" id="2.40.50.140">
    <property type="entry name" value="Nucleic acid-binding proteins"/>
    <property type="match status" value="1"/>
</dbReference>
<keyword evidence="3 8" id="KW-0479">Metal-binding</keyword>
<evidence type="ECO:0000256" key="9">
    <source>
        <dbReference type="SAM" id="MobiDB-lite"/>
    </source>
</evidence>
<gene>
    <name evidence="8" type="primary">rne</name>
    <name evidence="12" type="ORF">J2800_003429</name>
</gene>
<feature type="compositionally biased region" description="Basic and acidic residues" evidence="9">
    <location>
        <begin position="663"/>
        <end position="672"/>
    </location>
</feature>
<dbReference type="GO" id="GO:0008995">
    <property type="term" value="F:ribonuclease E activity"/>
    <property type="evidence" value="ECO:0007669"/>
    <property type="project" value="UniProtKB-EC"/>
</dbReference>
<feature type="region of interest" description="Required for zinc-mediated homotetramerization and catalytic activity" evidence="8">
    <location>
        <begin position="451"/>
        <end position="454"/>
    </location>
</feature>
<name>A0ABU1N2L2_9CAUL</name>
<keyword evidence="8" id="KW-0820">tRNA-binding</keyword>
<dbReference type="PANTHER" id="PTHR30001">
    <property type="entry name" value="RIBONUCLEASE"/>
    <property type="match status" value="1"/>
</dbReference>
<evidence type="ECO:0000256" key="7">
    <source>
        <dbReference type="ARBA" id="ARBA00022884"/>
    </source>
</evidence>
<dbReference type="InterPro" id="IPR004659">
    <property type="entry name" value="RNase_E/G"/>
</dbReference>
<keyword evidence="8" id="KW-0819">tRNA processing</keyword>
<accession>A0ABU1N2L2</accession>
<feature type="domain" description="RNA-binding protein AU-1/Ribonuclease E/G" evidence="10">
    <location>
        <begin position="168"/>
        <end position="438"/>
    </location>
</feature>
<feature type="compositionally biased region" description="Basic residues" evidence="9">
    <location>
        <begin position="601"/>
        <end position="610"/>
    </location>
</feature>
<dbReference type="CDD" id="cd04453">
    <property type="entry name" value="S1_RNase_E"/>
    <property type="match status" value="1"/>
</dbReference>
<dbReference type="HAMAP" id="MF_00970">
    <property type="entry name" value="RNase_E"/>
    <property type="match status" value="1"/>
</dbReference>
<evidence type="ECO:0000256" key="2">
    <source>
        <dbReference type="ARBA" id="ARBA00022722"/>
    </source>
</evidence>